<evidence type="ECO:0000313" key="5">
    <source>
        <dbReference type="EMBL" id="JAP27061.1"/>
    </source>
</evidence>
<dbReference type="Pfam" id="PF25210">
    <property type="entry name" value="Kelch_FKB95"/>
    <property type="match status" value="1"/>
</dbReference>
<sequence length="399" mass="44379">MQSCKAAPSNSQGTGTNTEQVYSELENFVEIEYSLDNDQSVDAEDSGLGDNCEVNPEASRLIPGLPDDIALFCLARVPRRHHVLLKCVSRKWRDLVSGEEWYSYRKKHDLQESWIYALGRDKSEQLCCYVLDPTRLKRGWKPILGLPHRCIRRKGVGFEVLGKKLFLFGGCGWIEDATNEVYCYDAAMNKWNQATSLVVPRCYCVSEVLDEKIYAIGGIGPNSNNLPSWETYNTETTSWTLHENPNIFPDIEDSVVLGGKIYIRGGSSPLSSLVSAFVYEPSSNTWQLAASELVSGWYGPAVVVDGTLYVLDQSSGTRLMMWQKDIREWVAVGRLSPLLTKPPCRLVAVGNNIFIIGKGLSTVVFNVENARNMDGVLLSTSIPKSISDDDVISCKAITI</sequence>
<dbReference type="InterPro" id="IPR036047">
    <property type="entry name" value="F-box-like_dom_sf"/>
</dbReference>
<dbReference type="SMART" id="SM00612">
    <property type="entry name" value="Kelch"/>
    <property type="match status" value="2"/>
</dbReference>
<keyword evidence="1" id="KW-0880">Kelch repeat</keyword>
<proteinExistence type="predicted"/>
<dbReference type="PANTHER" id="PTHR46344:SF26">
    <property type="entry name" value="F-BOX DOMAIN-CONTAINING PROTEIN"/>
    <property type="match status" value="1"/>
</dbReference>
<dbReference type="AlphaFoldDB" id="A0A0V0I344"/>
<feature type="domain" description="FKB95-like N-terminal Kelch" evidence="4">
    <location>
        <begin position="158"/>
        <end position="343"/>
    </location>
</feature>
<evidence type="ECO:0000259" key="4">
    <source>
        <dbReference type="Pfam" id="PF25210"/>
    </source>
</evidence>
<protein>
    <submittedName>
        <fullName evidence="5">Putative F-box/kelch-repeat protein SKIP4-like</fullName>
    </submittedName>
</protein>
<feature type="domain" description="F-box" evidence="3">
    <location>
        <begin position="63"/>
        <end position="99"/>
    </location>
</feature>
<dbReference type="PANTHER" id="PTHR46344">
    <property type="entry name" value="OS02G0202900 PROTEIN"/>
    <property type="match status" value="1"/>
</dbReference>
<dbReference type="InterPro" id="IPR057499">
    <property type="entry name" value="Kelch_FKB95"/>
</dbReference>
<dbReference type="Gene3D" id="2.120.10.80">
    <property type="entry name" value="Kelch-type beta propeller"/>
    <property type="match status" value="1"/>
</dbReference>
<evidence type="ECO:0000256" key="2">
    <source>
        <dbReference type="ARBA" id="ARBA00022737"/>
    </source>
</evidence>
<dbReference type="Pfam" id="PF00646">
    <property type="entry name" value="F-box"/>
    <property type="match status" value="1"/>
</dbReference>
<dbReference type="EMBL" id="GEDG01011573">
    <property type="protein sequence ID" value="JAP27061.1"/>
    <property type="molecule type" value="Transcribed_RNA"/>
</dbReference>
<dbReference type="SUPFAM" id="SSF117281">
    <property type="entry name" value="Kelch motif"/>
    <property type="match status" value="1"/>
</dbReference>
<reference evidence="5" key="1">
    <citation type="submission" date="2015-12" db="EMBL/GenBank/DDBJ databases">
        <title>Gene expression during late stages of embryo sac development: a critical building block for successful pollen-pistil interactions.</title>
        <authorList>
            <person name="Liu Y."/>
            <person name="Joly V."/>
            <person name="Sabar M."/>
            <person name="Matton D.P."/>
        </authorList>
    </citation>
    <scope>NUCLEOTIDE SEQUENCE</scope>
</reference>
<name>A0A0V0I344_SOLCH</name>
<evidence type="ECO:0000259" key="3">
    <source>
        <dbReference type="Pfam" id="PF00646"/>
    </source>
</evidence>
<accession>A0A0V0I344</accession>
<keyword evidence="2" id="KW-0677">Repeat</keyword>
<dbReference type="SUPFAM" id="SSF81383">
    <property type="entry name" value="F-box domain"/>
    <property type="match status" value="1"/>
</dbReference>
<dbReference type="InterPro" id="IPR001810">
    <property type="entry name" value="F-box_dom"/>
</dbReference>
<evidence type="ECO:0000256" key="1">
    <source>
        <dbReference type="ARBA" id="ARBA00022441"/>
    </source>
</evidence>
<dbReference type="CDD" id="cd22152">
    <property type="entry name" value="F-box_AtAFR-like"/>
    <property type="match status" value="1"/>
</dbReference>
<organism evidence="5">
    <name type="scientific">Solanum chacoense</name>
    <name type="common">Chaco potato</name>
    <dbReference type="NCBI Taxonomy" id="4108"/>
    <lineage>
        <taxon>Eukaryota</taxon>
        <taxon>Viridiplantae</taxon>
        <taxon>Streptophyta</taxon>
        <taxon>Embryophyta</taxon>
        <taxon>Tracheophyta</taxon>
        <taxon>Spermatophyta</taxon>
        <taxon>Magnoliopsida</taxon>
        <taxon>eudicotyledons</taxon>
        <taxon>Gunneridae</taxon>
        <taxon>Pentapetalae</taxon>
        <taxon>asterids</taxon>
        <taxon>lamiids</taxon>
        <taxon>Solanales</taxon>
        <taxon>Solanaceae</taxon>
        <taxon>Solanoideae</taxon>
        <taxon>Solaneae</taxon>
        <taxon>Solanum</taxon>
    </lineage>
</organism>
<dbReference type="InterPro" id="IPR006652">
    <property type="entry name" value="Kelch_1"/>
</dbReference>
<dbReference type="InterPro" id="IPR015915">
    <property type="entry name" value="Kelch-typ_b-propeller"/>
</dbReference>